<keyword evidence="7" id="KW-1185">Reference proteome</keyword>
<dbReference type="Gene3D" id="3.30.465.10">
    <property type="match status" value="1"/>
</dbReference>
<gene>
    <name evidence="6" type="ORF">BDV25DRAFT_172280</name>
</gene>
<accession>A0A5N6TV88</accession>
<dbReference type="InterPro" id="IPR016169">
    <property type="entry name" value="FAD-bd_PCMH_sub2"/>
</dbReference>
<reference evidence="6 7" key="1">
    <citation type="submission" date="2019-04" db="EMBL/GenBank/DDBJ databases">
        <title>Friends and foes A comparative genomics study of 23 Aspergillus species from section Flavi.</title>
        <authorList>
            <consortium name="DOE Joint Genome Institute"/>
            <person name="Kjaerbolling I."/>
            <person name="Vesth T."/>
            <person name="Frisvad J.C."/>
            <person name="Nybo J.L."/>
            <person name="Theobald S."/>
            <person name="Kildgaard S."/>
            <person name="Isbrandt T."/>
            <person name="Kuo A."/>
            <person name="Sato A."/>
            <person name="Lyhne E.K."/>
            <person name="Kogle M.E."/>
            <person name="Wiebenga A."/>
            <person name="Kun R.S."/>
            <person name="Lubbers R.J."/>
            <person name="Makela M.R."/>
            <person name="Barry K."/>
            <person name="Chovatia M."/>
            <person name="Clum A."/>
            <person name="Daum C."/>
            <person name="Haridas S."/>
            <person name="He G."/>
            <person name="LaButti K."/>
            <person name="Lipzen A."/>
            <person name="Mondo S."/>
            <person name="Riley R."/>
            <person name="Salamov A."/>
            <person name="Simmons B.A."/>
            <person name="Magnuson J.K."/>
            <person name="Henrissat B."/>
            <person name="Mortensen U.H."/>
            <person name="Larsen T.O."/>
            <person name="Devries R.P."/>
            <person name="Grigoriev I.V."/>
            <person name="Machida M."/>
            <person name="Baker S.E."/>
            <person name="Andersen M.R."/>
        </authorList>
    </citation>
    <scope>NUCLEOTIDE SEQUENCE [LARGE SCALE GENOMIC DNA]</scope>
    <source>
        <strain evidence="6 7">IBT 18842</strain>
    </source>
</reference>
<evidence type="ECO:0000256" key="1">
    <source>
        <dbReference type="ARBA" id="ARBA00005466"/>
    </source>
</evidence>
<dbReference type="PANTHER" id="PTHR42973">
    <property type="entry name" value="BINDING OXIDOREDUCTASE, PUTATIVE (AFU_ORTHOLOGUE AFUA_1G17690)-RELATED"/>
    <property type="match status" value="1"/>
</dbReference>
<dbReference type="GO" id="GO:0016491">
    <property type="term" value="F:oxidoreductase activity"/>
    <property type="evidence" value="ECO:0007669"/>
    <property type="project" value="UniProtKB-KW"/>
</dbReference>
<keyword evidence="2" id="KW-0285">Flavoprotein</keyword>
<dbReference type="Pfam" id="PF01565">
    <property type="entry name" value="FAD_binding_4"/>
    <property type="match status" value="1"/>
</dbReference>
<dbReference type="GO" id="GO:0071949">
    <property type="term" value="F:FAD binding"/>
    <property type="evidence" value="ECO:0007669"/>
    <property type="project" value="InterPro"/>
</dbReference>
<dbReference type="InterPro" id="IPR016166">
    <property type="entry name" value="FAD-bd_PCMH"/>
</dbReference>
<dbReference type="InterPro" id="IPR036318">
    <property type="entry name" value="FAD-bd_PCMH-like_sf"/>
</dbReference>
<dbReference type="InterPro" id="IPR050416">
    <property type="entry name" value="FAD-linked_Oxidoreductase"/>
</dbReference>
<dbReference type="Proteomes" id="UP000325780">
    <property type="component" value="Unassembled WGS sequence"/>
</dbReference>
<evidence type="ECO:0000256" key="2">
    <source>
        <dbReference type="ARBA" id="ARBA00022630"/>
    </source>
</evidence>
<protein>
    <submittedName>
        <fullName evidence="6">FAD binding domain protein</fullName>
    </submittedName>
</protein>
<evidence type="ECO:0000256" key="3">
    <source>
        <dbReference type="ARBA" id="ARBA00022827"/>
    </source>
</evidence>
<keyword evidence="4" id="KW-0560">Oxidoreductase</keyword>
<evidence type="ECO:0000259" key="5">
    <source>
        <dbReference type="PROSITE" id="PS51387"/>
    </source>
</evidence>
<dbReference type="OrthoDB" id="2151789at2759"/>
<dbReference type="InterPro" id="IPR006094">
    <property type="entry name" value="Oxid_FAD_bind_N"/>
</dbReference>
<evidence type="ECO:0000256" key="4">
    <source>
        <dbReference type="ARBA" id="ARBA00023002"/>
    </source>
</evidence>
<dbReference type="PROSITE" id="PS51387">
    <property type="entry name" value="FAD_PCMH"/>
    <property type="match status" value="1"/>
</dbReference>
<dbReference type="PANTHER" id="PTHR42973:SF34">
    <property type="entry name" value="FAD BINDING DOMAIN PROTEIN (AFU_ORTHOLOGUE AFUA_3G02770)"/>
    <property type="match status" value="1"/>
</dbReference>
<name>A0A5N6TV88_ASPAV</name>
<proteinExistence type="inferred from homology"/>
<keyword evidence="3" id="KW-0274">FAD</keyword>
<organism evidence="6 7">
    <name type="scientific">Aspergillus avenaceus</name>
    <dbReference type="NCBI Taxonomy" id="36643"/>
    <lineage>
        <taxon>Eukaryota</taxon>
        <taxon>Fungi</taxon>
        <taxon>Dikarya</taxon>
        <taxon>Ascomycota</taxon>
        <taxon>Pezizomycotina</taxon>
        <taxon>Eurotiomycetes</taxon>
        <taxon>Eurotiomycetidae</taxon>
        <taxon>Eurotiales</taxon>
        <taxon>Aspergillaceae</taxon>
        <taxon>Aspergillus</taxon>
        <taxon>Aspergillus subgen. Circumdati</taxon>
    </lineage>
</organism>
<dbReference type="EMBL" id="ML742098">
    <property type="protein sequence ID" value="KAE8150283.1"/>
    <property type="molecule type" value="Genomic_DNA"/>
</dbReference>
<dbReference type="SUPFAM" id="SSF56176">
    <property type="entry name" value="FAD-binding/transporter-associated domain-like"/>
    <property type="match status" value="1"/>
</dbReference>
<dbReference type="AlphaFoldDB" id="A0A5N6TV88"/>
<evidence type="ECO:0000313" key="6">
    <source>
        <dbReference type="EMBL" id="KAE8150283.1"/>
    </source>
</evidence>
<sequence length="503" mass="54162">MRVAAPITCLLAGGNAVVHAFSSVQHRAQPNGSVSANCEKACAELSTAFGLALHYPDSDNFTIWDAKQQEVRPACRIEPSNASQVSQVLDILVNHWCHFAVKGGGHSRNPGDSNSVGGVTVDLDRMTQVKILDESRARVGGGANTLQVYKALDSHNLSFVGGRVGTVGVGGFTLGGGTSPFTSKYGWALDNVYEYEVVLANSTITTANETHNADLYFALRGGGNNFGIVTAFTVRTFTQGFVSTTMTTYSRNQTAKVLDQVYELSTDETLTSDPDMSYDSFYTYSSADDSFILSGTQRYAKPVRNPAVFDEINRIPTLTRSTTISNMSSLTHDPEPLGVTRHLFGTLTVAPSRSLLARAVTIFEQEVQAIKSVECMVANFITYAVPRTAIAAMKQRGGNALGIHGDQPLFLILISTAWSDASGDTAVNTMTENTIQRVKEAAASLGVANPFLYINYASAAQAPEVFAGYGEKNVQRLQEIQRAVDPRGVFTSQGLWTGFVKLI</sequence>
<dbReference type="Gene3D" id="3.40.462.20">
    <property type="match status" value="1"/>
</dbReference>
<comment type="similarity">
    <text evidence="1">Belongs to the oxygen-dependent FAD-linked oxidoreductase family.</text>
</comment>
<evidence type="ECO:0000313" key="7">
    <source>
        <dbReference type="Proteomes" id="UP000325780"/>
    </source>
</evidence>
<feature type="domain" description="FAD-binding PCMH-type" evidence="5">
    <location>
        <begin position="69"/>
        <end position="239"/>
    </location>
</feature>